<gene>
    <name evidence="10" type="ORF">QBC38DRAFT_493813</name>
</gene>
<feature type="chain" id="PRO_5043043453" evidence="9">
    <location>
        <begin position="20"/>
        <end position="322"/>
    </location>
</feature>
<dbReference type="Pfam" id="PF10503">
    <property type="entry name" value="Esterase_PHB"/>
    <property type="match status" value="1"/>
</dbReference>
<evidence type="ECO:0000256" key="5">
    <source>
        <dbReference type="ARBA" id="ARBA00022801"/>
    </source>
</evidence>
<dbReference type="EMBL" id="MU865682">
    <property type="protein sequence ID" value="KAK4220632.1"/>
    <property type="molecule type" value="Genomic_DNA"/>
</dbReference>
<evidence type="ECO:0000256" key="7">
    <source>
        <dbReference type="ARBA" id="ARBA00023277"/>
    </source>
</evidence>
<keyword evidence="7" id="KW-0119">Carbohydrate metabolism</keyword>
<dbReference type="AlphaFoldDB" id="A0AAN6YQQ6"/>
<dbReference type="InterPro" id="IPR029058">
    <property type="entry name" value="AB_hydrolase_fold"/>
</dbReference>
<dbReference type="Proteomes" id="UP001301958">
    <property type="component" value="Unassembled WGS sequence"/>
</dbReference>
<evidence type="ECO:0000256" key="9">
    <source>
        <dbReference type="SAM" id="SignalP"/>
    </source>
</evidence>
<keyword evidence="2" id="KW-0719">Serine esterase</keyword>
<dbReference type="PANTHER" id="PTHR43037">
    <property type="entry name" value="UNNAMED PRODUCT-RELATED"/>
    <property type="match status" value="1"/>
</dbReference>
<evidence type="ECO:0000313" key="11">
    <source>
        <dbReference type="Proteomes" id="UP001301958"/>
    </source>
</evidence>
<dbReference type="Gene3D" id="3.40.50.1820">
    <property type="entry name" value="alpha/beta hydrolase"/>
    <property type="match status" value="1"/>
</dbReference>
<keyword evidence="6" id="KW-0325">Glycoprotein</keyword>
<keyword evidence="8" id="KW-0624">Polysaccharide degradation</keyword>
<evidence type="ECO:0000256" key="3">
    <source>
        <dbReference type="ARBA" id="ARBA00022525"/>
    </source>
</evidence>
<feature type="signal peptide" evidence="9">
    <location>
        <begin position="1"/>
        <end position="19"/>
    </location>
</feature>
<reference evidence="10" key="1">
    <citation type="journal article" date="2023" name="Mol. Phylogenet. Evol.">
        <title>Genome-scale phylogeny and comparative genomics of the fungal order Sordariales.</title>
        <authorList>
            <person name="Hensen N."/>
            <person name="Bonometti L."/>
            <person name="Westerberg I."/>
            <person name="Brannstrom I.O."/>
            <person name="Guillou S."/>
            <person name="Cros-Aarteil S."/>
            <person name="Calhoun S."/>
            <person name="Haridas S."/>
            <person name="Kuo A."/>
            <person name="Mondo S."/>
            <person name="Pangilinan J."/>
            <person name="Riley R."/>
            <person name="LaButti K."/>
            <person name="Andreopoulos B."/>
            <person name="Lipzen A."/>
            <person name="Chen C."/>
            <person name="Yan M."/>
            <person name="Daum C."/>
            <person name="Ng V."/>
            <person name="Clum A."/>
            <person name="Steindorff A."/>
            <person name="Ohm R.A."/>
            <person name="Martin F."/>
            <person name="Silar P."/>
            <person name="Natvig D.O."/>
            <person name="Lalanne C."/>
            <person name="Gautier V."/>
            <person name="Ament-Velasquez S.L."/>
            <person name="Kruys A."/>
            <person name="Hutchinson M.I."/>
            <person name="Powell A.J."/>
            <person name="Barry K."/>
            <person name="Miller A.N."/>
            <person name="Grigoriev I.V."/>
            <person name="Debuchy R."/>
            <person name="Gladieux P."/>
            <person name="Hiltunen Thoren M."/>
            <person name="Johannesson H."/>
        </authorList>
    </citation>
    <scope>NUCLEOTIDE SEQUENCE</scope>
    <source>
        <strain evidence="10">CBS 990.96</strain>
    </source>
</reference>
<dbReference type="InterPro" id="IPR010126">
    <property type="entry name" value="Esterase_phb"/>
</dbReference>
<organism evidence="10 11">
    <name type="scientific">Podospora fimiseda</name>
    <dbReference type="NCBI Taxonomy" id="252190"/>
    <lineage>
        <taxon>Eukaryota</taxon>
        <taxon>Fungi</taxon>
        <taxon>Dikarya</taxon>
        <taxon>Ascomycota</taxon>
        <taxon>Pezizomycotina</taxon>
        <taxon>Sordariomycetes</taxon>
        <taxon>Sordariomycetidae</taxon>
        <taxon>Sordariales</taxon>
        <taxon>Podosporaceae</taxon>
        <taxon>Podospora</taxon>
    </lineage>
</organism>
<evidence type="ECO:0000256" key="6">
    <source>
        <dbReference type="ARBA" id="ARBA00023180"/>
    </source>
</evidence>
<dbReference type="PANTHER" id="PTHR43037:SF3">
    <property type="entry name" value="FERULOYL ESTERASE B"/>
    <property type="match status" value="1"/>
</dbReference>
<accession>A0AAN6YQQ6</accession>
<reference evidence="10" key="2">
    <citation type="submission" date="2023-05" db="EMBL/GenBank/DDBJ databases">
        <authorList>
            <consortium name="Lawrence Berkeley National Laboratory"/>
            <person name="Steindorff A."/>
            <person name="Hensen N."/>
            <person name="Bonometti L."/>
            <person name="Westerberg I."/>
            <person name="Brannstrom I.O."/>
            <person name="Guillou S."/>
            <person name="Cros-Aarteil S."/>
            <person name="Calhoun S."/>
            <person name="Haridas S."/>
            <person name="Kuo A."/>
            <person name="Mondo S."/>
            <person name="Pangilinan J."/>
            <person name="Riley R."/>
            <person name="Labutti K."/>
            <person name="Andreopoulos B."/>
            <person name="Lipzen A."/>
            <person name="Chen C."/>
            <person name="Yanf M."/>
            <person name="Daum C."/>
            <person name="Ng V."/>
            <person name="Clum A."/>
            <person name="Ohm R."/>
            <person name="Martin F."/>
            <person name="Silar P."/>
            <person name="Natvig D."/>
            <person name="Lalanne C."/>
            <person name="Gautier V."/>
            <person name="Ament-Velasquez S.L."/>
            <person name="Kruys A."/>
            <person name="Hutchinson M.I."/>
            <person name="Powell A.J."/>
            <person name="Barry K."/>
            <person name="Miller A.N."/>
            <person name="Grigoriev I.V."/>
            <person name="Debuchy R."/>
            <person name="Gladieux P."/>
            <person name="Thoren M.H."/>
            <person name="Johannesson H."/>
        </authorList>
    </citation>
    <scope>NUCLEOTIDE SEQUENCE</scope>
    <source>
        <strain evidence="10">CBS 990.96</strain>
    </source>
</reference>
<comment type="caution">
    <text evidence="10">The sequence shown here is derived from an EMBL/GenBank/DDBJ whole genome shotgun (WGS) entry which is preliminary data.</text>
</comment>
<dbReference type="GO" id="GO:0052689">
    <property type="term" value="F:carboxylic ester hydrolase activity"/>
    <property type="evidence" value="ECO:0007669"/>
    <property type="project" value="UniProtKB-KW"/>
</dbReference>
<protein>
    <submittedName>
        <fullName evidence="10">Family 1 putative carbohydrate esterase</fullName>
    </submittedName>
</protein>
<keyword evidence="4 9" id="KW-0732">Signal</keyword>
<evidence type="ECO:0000256" key="1">
    <source>
        <dbReference type="ARBA" id="ARBA00004613"/>
    </source>
</evidence>
<keyword evidence="5" id="KW-0378">Hydrolase</keyword>
<keyword evidence="11" id="KW-1185">Reference proteome</keyword>
<dbReference type="SUPFAM" id="SSF53474">
    <property type="entry name" value="alpha/beta-Hydrolases"/>
    <property type="match status" value="1"/>
</dbReference>
<dbReference type="GO" id="GO:0005576">
    <property type="term" value="C:extracellular region"/>
    <property type="evidence" value="ECO:0007669"/>
    <property type="project" value="UniProtKB-SubCell"/>
</dbReference>
<evidence type="ECO:0000256" key="4">
    <source>
        <dbReference type="ARBA" id="ARBA00022729"/>
    </source>
</evidence>
<dbReference type="GO" id="GO:0000272">
    <property type="term" value="P:polysaccharide catabolic process"/>
    <property type="evidence" value="ECO:0007669"/>
    <property type="project" value="UniProtKB-KW"/>
</dbReference>
<evidence type="ECO:0000256" key="2">
    <source>
        <dbReference type="ARBA" id="ARBA00022487"/>
    </source>
</evidence>
<proteinExistence type="predicted"/>
<dbReference type="InterPro" id="IPR050955">
    <property type="entry name" value="Plant_Biomass_Hydrol_Est"/>
</dbReference>
<evidence type="ECO:0000256" key="8">
    <source>
        <dbReference type="ARBA" id="ARBA00023326"/>
    </source>
</evidence>
<comment type="subcellular location">
    <subcellularLocation>
        <location evidence="1">Secreted</location>
    </subcellularLocation>
</comment>
<name>A0AAN6YQQ6_9PEZI</name>
<sequence>MLFKSLAVALAGLTASSQAVPQAVGPASIPRDVLTLIPAGTWGPNPTGLELHLHAPSTLHGKPAIILALHTCFGTGPMFHDFTLGYPAAASAKNYVVLYPTSFRDNNCWDVANNASLIRDGGGDSTGLATIVRWAITTFNANPEKVFLTGSSSGCMMSNVMAATYPDLFAAISCYSGVPAGCMAGSPGYSPITADPSCADGLIRHTPEEWADIVRDMAPLPNGKGKGKGKNSKDNGWEYPRFQTWHGDNDFFVNYFHNFAEQLEQWSEIHEVGFSHNVTATPLPGYTKMVYGDGTKVLGYSVSGVGHVVPQQEASDLEWFGL</sequence>
<evidence type="ECO:0000313" key="10">
    <source>
        <dbReference type="EMBL" id="KAK4220632.1"/>
    </source>
</evidence>
<keyword evidence="3" id="KW-0964">Secreted</keyword>